<sequence length="708" mass="76325">MSAPRPIRTLLIDNYDSFTYNLYDLLTRVNGIPPRVVTNDRPWEEVQAEPFDNIVVSPGPGRPDRPRDFGISARAITDAGVPVLGVCLGHQGLCHLFGSAVVRAPEPVHGRTSAVHHTGTGLFAGLPSPFAAVRYHSLIAETVPDDLEALAWTEDGLLMAVGHRHRPLWGVQFHPESICTEHGTQLLANFRDATVARGDGPRPAAAPGPVPAPAPPRYTLVHRVLELHPDPHAIYETLFADGPHGFWLDGSAALDPSSRFTVLGSGSGPRAEYLTYRVAEGTVREQRADGRIVEYRRTVFDHLDARLAERRVAADPTLPFGFALGYVGYLGYELKADAGGQLVHTSPHPDAALVFADRAVVLDHDARRCYLLALTDRPDDPDTLAWFDATAAALATLPAPEPAAATPPPLVGADGAPPIRLRHDPERYLDLIAECQNEIRSGETYEVCLTNTATVDGRIDPLRTYRVLRRISPTPYSALLTFPGLSVLSASPERFLRIEADGTVESKPIKGTRPRGRTPQEDAALHAGLRASEKDRSENLMIVDLVRNDLSRVCEPGSVHVPALFAVETYAAVHQLVSTVRGRLRRGVSAVDCVRAAFPGGSMTGAPKVRTMEIIDKFEDGPRGVYSGAIGYLSPTGAADLSVVIRTLVATDREVTFGIGGAIVALSDPQDELDEILVKAVAMRRCLAAVPDDDRTDPAAGTEAGRAS</sequence>
<evidence type="ECO:0000313" key="2">
    <source>
        <dbReference type="Proteomes" id="UP001156484"/>
    </source>
</evidence>
<proteinExistence type="predicted"/>
<dbReference type="Proteomes" id="UP001156484">
    <property type="component" value="Chromosome"/>
</dbReference>
<evidence type="ECO:0000313" key="1">
    <source>
        <dbReference type="EMBL" id="UYP17248.1"/>
    </source>
</evidence>
<keyword evidence="1" id="KW-0032">Aminotransferase</keyword>
<keyword evidence="1" id="KW-0808">Transferase</keyword>
<name>A0ACD4DC58_9NOCA</name>
<reference evidence="1" key="1">
    <citation type="submission" date="2022-10" db="EMBL/GenBank/DDBJ databases">
        <title>Rhodococcus ferula Z13 complete genome.</title>
        <authorList>
            <person name="Long X."/>
            <person name="Zang M."/>
        </authorList>
    </citation>
    <scope>NUCLEOTIDE SEQUENCE</scope>
    <source>
        <strain evidence="1">Z13</strain>
    </source>
</reference>
<organism evidence="1 2">
    <name type="scientific">Rhodococcus sacchari</name>
    <dbReference type="NCBI Taxonomy" id="2962047"/>
    <lineage>
        <taxon>Bacteria</taxon>
        <taxon>Bacillati</taxon>
        <taxon>Actinomycetota</taxon>
        <taxon>Actinomycetes</taxon>
        <taxon>Mycobacteriales</taxon>
        <taxon>Nocardiaceae</taxon>
        <taxon>Rhodococcus</taxon>
    </lineage>
</organism>
<dbReference type="EMBL" id="CP107551">
    <property type="protein sequence ID" value="UYP17248.1"/>
    <property type="molecule type" value="Genomic_DNA"/>
</dbReference>
<keyword evidence="2" id="KW-1185">Reference proteome</keyword>
<protein>
    <submittedName>
        <fullName evidence="1">Aminodeoxychorismate synthase component I</fullName>
        <ecNumber evidence="1">2.6.1.85</ecNumber>
    </submittedName>
</protein>
<gene>
    <name evidence="1" type="primary">pabB</name>
    <name evidence="1" type="ORF">OED52_10945</name>
</gene>
<dbReference type="EC" id="2.6.1.85" evidence="1"/>
<accession>A0ACD4DC58</accession>